<accession>A0A842HE40</accession>
<organism evidence="2 3">
    <name type="scientific">Ruficoccus amylovorans</name>
    <dbReference type="NCBI Taxonomy" id="1804625"/>
    <lineage>
        <taxon>Bacteria</taxon>
        <taxon>Pseudomonadati</taxon>
        <taxon>Verrucomicrobiota</taxon>
        <taxon>Opitutia</taxon>
        <taxon>Puniceicoccales</taxon>
        <taxon>Cerasicoccaceae</taxon>
        <taxon>Ruficoccus</taxon>
    </lineage>
</organism>
<feature type="chain" id="PRO_5032707828" evidence="1">
    <location>
        <begin position="20"/>
        <end position="137"/>
    </location>
</feature>
<keyword evidence="1" id="KW-0732">Signal</keyword>
<dbReference type="EMBL" id="JACHVB010000032">
    <property type="protein sequence ID" value="MBC2594702.1"/>
    <property type="molecule type" value="Genomic_DNA"/>
</dbReference>
<gene>
    <name evidence="2" type="ORF">H5P28_10560</name>
</gene>
<evidence type="ECO:0000256" key="1">
    <source>
        <dbReference type="SAM" id="SignalP"/>
    </source>
</evidence>
<proteinExistence type="predicted"/>
<evidence type="ECO:0000313" key="2">
    <source>
        <dbReference type="EMBL" id="MBC2594702.1"/>
    </source>
</evidence>
<name>A0A842HE40_9BACT</name>
<dbReference type="Proteomes" id="UP000546464">
    <property type="component" value="Unassembled WGS sequence"/>
</dbReference>
<evidence type="ECO:0000313" key="3">
    <source>
        <dbReference type="Proteomes" id="UP000546464"/>
    </source>
</evidence>
<protein>
    <submittedName>
        <fullName evidence="2">Uncharacterized protein</fullName>
    </submittedName>
</protein>
<comment type="caution">
    <text evidence="2">The sequence shown here is derived from an EMBL/GenBank/DDBJ whole genome shotgun (WGS) entry which is preliminary data.</text>
</comment>
<keyword evidence="3" id="KW-1185">Reference proteome</keyword>
<reference evidence="2 3" key="1">
    <citation type="submission" date="2020-07" db="EMBL/GenBank/DDBJ databases">
        <authorList>
            <person name="Feng X."/>
        </authorList>
    </citation>
    <scope>NUCLEOTIDE SEQUENCE [LARGE SCALE GENOMIC DNA]</scope>
    <source>
        <strain evidence="2 3">JCM31066</strain>
    </source>
</reference>
<dbReference type="AlphaFoldDB" id="A0A842HE40"/>
<feature type="signal peptide" evidence="1">
    <location>
        <begin position="1"/>
        <end position="19"/>
    </location>
</feature>
<sequence>MRKFALFITFLSLSSYLLAEENPLIGYFSNGDDNVNIRIDRTPLGKYELYLKQSKDGDWEKACDLRYPRREELKVLFGDTAIRVGHALVLQDQAIPNIGFFYIKPGQFGTTYLPDPIYLMYLQKGNRTIEIKKAKKE</sequence>
<dbReference type="RefSeq" id="WP_185675671.1">
    <property type="nucleotide sequence ID" value="NZ_JACHVB010000032.1"/>
</dbReference>